<dbReference type="OrthoDB" id="3857505at2759"/>
<feature type="region of interest" description="Disordered" evidence="1">
    <location>
        <begin position="1"/>
        <end position="50"/>
    </location>
</feature>
<reference evidence="2 3" key="1">
    <citation type="submission" date="2017-03" db="EMBL/GenBank/DDBJ databases">
        <title>Genomes of endolithic fungi from Antarctica.</title>
        <authorList>
            <person name="Coleine C."/>
            <person name="Masonjones S."/>
            <person name="Stajich J.E."/>
        </authorList>
    </citation>
    <scope>NUCLEOTIDE SEQUENCE [LARGE SCALE GENOMIC DNA]</scope>
    <source>
        <strain evidence="2 3">CCFEE 6315</strain>
    </source>
</reference>
<gene>
    <name evidence="2" type="ORF">B0A50_00189</name>
</gene>
<dbReference type="Proteomes" id="UP000308549">
    <property type="component" value="Unassembled WGS sequence"/>
</dbReference>
<sequence>MHMKDTQLEDESGRKDQFDPIVEEFDSEPESEQHPILPGLPTDEHGAVPSDLTIRIRRSAKGREPRGLIFTADSPEGPQQVMFGEPRNWTSDSSSEEVVFFRGAKSDTSAIGSVDFHRWLKDQSDPIAIRHGGGNETDLRRTGKFTNEHGFVLGDRRFSWRRSKEAGGITKWHYECVDETESQYAFYMSEKVEGRSGSERNVGRFEVRRKGLKPETVEALLMSEIALFVKLQKKSQGGGLAAAAQYALQ</sequence>
<feature type="compositionally biased region" description="Acidic residues" evidence="1">
    <location>
        <begin position="21"/>
        <end position="30"/>
    </location>
</feature>
<feature type="compositionally biased region" description="Basic and acidic residues" evidence="1">
    <location>
        <begin position="1"/>
        <end position="18"/>
    </location>
</feature>
<dbReference type="EMBL" id="NAJL01000001">
    <property type="protein sequence ID" value="TKA34209.1"/>
    <property type="molecule type" value="Genomic_DNA"/>
</dbReference>
<proteinExistence type="predicted"/>
<comment type="caution">
    <text evidence="2">The sequence shown here is derived from an EMBL/GenBank/DDBJ whole genome shotgun (WGS) entry which is preliminary data.</text>
</comment>
<protein>
    <submittedName>
        <fullName evidence="2">Uncharacterized protein</fullName>
    </submittedName>
</protein>
<organism evidence="2 3">
    <name type="scientific">Salinomyces thailandicus</name>
    <dbReference type="NCBI Taxonomy" id="706561"/>
    <lineage>
        <taxon>Eukaryota</taxon>
        <taxon>Fungi</taxon>
        <taxon>Dikarya</taxon>
        <taxon>Ascomycota</taxon>
        <taxon>Pezizomycotina</taxon>
        <taxon>Dothideomycetes</taxon>
        <taxon>Dothideomycetidae</taxon>
        <taxon>Mycosphaerellales</taxon>
        <taxon>Teratosphaeriaceae</taxon>
        <taxon>Salinomyces</taxon>
    </lineage>
</organism>
<evidence type="ECO:0000256" key="1">
    <source>
        <dbReference type="SAM" id="MobiDB-lite"/>
    </source>
</evidence>
<evidence type="ECO:0000313" key="2">
    <source>
        <dbReference type="EMBL" id="TKA34209.1"/>
    </source>
</evidence>
<name>A0A4V5N7X2_9PEZI</name>
<evidence type="ECO:0000313" key="3">
    <source>
        <dbReference type="Proteomes" id="UP000308549"/>
    </source>
</evidence>
<accession>A0A4V5N7X2</accession>
<dbReference type="AlphaFoldDB" id="A0A4V5N7X2"/>
<keyword evidence="3" id="KW-1185">Reference proteome</keyword>